<dbReference type="Proteomes" id="UP000188268">
    <property type="component" value="Unassembled WGS sequence"/>
</dbReference>
<comment type="caution">
    <text evidence="3">The sequence shown here is derived from an EMBL/GenBank/DDBJ whole genome shotgun (WGS) entry which is preliminary data.</text>
</comment>
<dbReference type="CDD" id="cd22160">
    <property type="entry name" value="F-box_AtFBL13-like"/>
    <property type="match status" value="1"/>
</dbReference>
<dbReference type="Gene3D" id="1.20.1280.50">
    <property type="match status" value="1"/>
</dbReference>
<evidence type="ECO:0000259" key="2">
    <source>
        <dbReference type="Pfam" id="PF23622"/>
    </source>
</evidence>
<dbReference type="AlphaFoldDB" id="A0A1R3II91"/>
<keyword evidence="4" id="KW-1185">Reference proteome</keyword>
<dbReference type="STRING" id="210143.A0A1R3II91"/>
<evidence type="ECO:0000259" key="1">
    <source>
        <dbReference type="Pfam" id="PF00646"/>
    </source>
</evidence>
<dbReference type="OMA" id="PIMKDMK"/>
<feature type="domain" description="At1g61320/AtMIF1 LRR" evidence="2">
    <location>
        <begin position="191"/>
        <end position="428"/>
    </location>
</feature>
<dbReference type="Pfam" id="PF23622">
    <property type="entry name" value="LRR_At1g61320_AtMIF1"/>
    <property type="match status" value="1"/>
</dbReference>
<evidence type="ECO:0008006" key="5">
    <source>
        <dbReference type="Google" id="ProtNLM"/>
    </source>
</evidence>
<dbReference type="SUPFAM" id="SSF52047">
    <property type="entry name" value="RNI-like"/>
    <property type="match status" value="1"/>
</dbReference>
<dbReference type="InterPro" id="IPR001810">
    <property type="entry name" value="F-box_dom"/>
</dbReference>
<evidence type="ECO:0000313" key="3">
    <source>
        <dbReference type="EMBL" id="OMO82270.1"/>
    </source>
</evidence>
<dbReference type="SUPFAM" id="SSF81383">
    <property type="entry name" value="F-box domain"/>
    <property type="match status" value="1"/>
</dbReference>
<dbReference type="Gene3D" id="3.80.10.10">
    <property type="entry name" value="Ribonuclease Inhibitor"/>
    <property type="match status" value="1"/>
</dbReference>
<proteinExistence type="predicted"/>
<dbReference type="InterPro" id="IPR055357">
    <property type="entry name" value="LRR_At1g61320_AtMIF1"/>
</dbReference>
<dbReference type="InterPro" id="IPR036047">
    <property type="entry name" value="F-box-like_dom_sf"/>
</dbReference>
<feature type="domain" description="F-box" evidence="1">
    <location>
        <begin position="47"/>
        <end position="82"/>
    </location>
</feature>
<dbReference type="InterPro" id="IPR032675">
    <property type="entry name" value="LRR_dom_sf"/>
</dbReference>
<gene>
    <name evidence="3" type="ORF">CCACVL1_12002</name>
</gene>
<dbReference type="InterPro" id="IPR053772">
    <property type="entry name" value="At1g61320/At1g61330-like"/>
</dbReference>
<dbReference type="Pfam" id="PF00646">
    <property type="entry name" value="F-box"/>
    <property type="match status" value="1"/>
</dbReference>
<reference evidence="3 4" key="1">
    <citation type="submission" date="2013-09" db="EMBL/GenBank/DDBJ databases">
        <title>Corchorus capsularis genome sequencing.</title>
        <authorList>
            <person name="Alam M."/>
            <person name="Haque M.S."/>
            <person name="Islam M.S."/>
            <person name="Emdad E.M."/>
            <person name="Islam M.M."/>
            <person name="Ahmed B."/>
            <person name="Halim A."/>
            <person name="Hossen Q.M.M."/>
            <person name="Hossain M.Z."/>
            <person name="Ahmed R."/>
            <person name="Khan M.M."/>
            <person name="Islam R."/>
            <person name="Rashid M.M."/>
            <person name="Khan S.A."/>
            <person name="Rahman M.S."/>
            <person name="Alam M."/>
        </authorList>
    </citation>
    <scope>NUCLEOTIDE SEQUENCE [LARGE SCALE GENOMIC DNA]</scope>
    <source>
        <strain evidence="4">cv. CVL-1</strain>
        <tissue evidence="3">Whole seedling</tissue>
    </source>
</reference>
<dbReference type="InterPro" id="IPR053781">
    <property type="entry name" value="F-box_AtFBL13-like"/>
</dbReference>
<dbReference type="OrthoDB" id="613853at2759"/>
<name>A0A1R3II91_COCAP</name>
<dbReference type="PANTHER" id="PTHR34145">
    <property type="entry name" value="OS02G0105600 PROTEIN"/>
    <property type="match status" value="1"/>
</dbReference>
<organism evidence="3 4">
    <name type="scientific">Corchorus capsularis</name>
    <name type="common">Jute</name>
    <dbReference type="NCBI Taxonomy" id="210143"/>
    <lineage>
        <taxon>Eukaryota</taxon>
        <taxon>Viridiplantae</taxon>
        <taxon>Streptophyta</taxon>
        <taxon>Embryophyta</taxon>
        <taxon>Tracheophyta</taxon>
        <taxon>Spermatophyta</taxon>
        <taxon>Magnoliopsida</taxon>
        <taxon>eudicotyledons</taxon>
        <taxon>Gunneridae</taxon>
        <taxon>Pentapetalae</taxon>
        <taxon>rosids</taxon>
        <taxon>malvids</taxon>
        <taxon>Malvales</taxon>
        <taxon>Malvaceae</taxon>
        <taxon>Grewioideae</taxon>
        <taxon>Apeibeae</taxon>
        <taxon>Corchorus</taxon>
    </lineage>
</organism>
<dbReference type="EMBL" id="AWWV01010035">
    <property type="protein sequence ID" value="OMO82270.1"/>
    <property type="molecule type" value="Genomic_DNA"/>
</dbReference>
<sequence>MANTSRSVKASSNFALQRCNKAPTSFNGVISNELPNRIHFDVEGNLINSLPDHILVSILSLLNLKEAARTSILSCRWRNLWTFTSRLVFDDSLLSSAMREGEVKKSLEAERSRFINWVNDILKSHKGTTIDEFIVCFDVNGQSYKRDVEGWIIFALEKRVRSLHLDFSISWGQKPWGSYTLKTQFLSNYTINSLKVLRLAAVEVTGEVLEYILSMCPWLEVLSIRMSKSLVRLKVSGPSLKLKSLEILLCSLEYIEISAANLMSLKYSGDIVTAVVNGVNRLIEASISGRYASYIIKNLCHFSGLFSQLETLVLDLTEETFRTFPEFPKLRNLKNLELFLKGHRAHSLLYCAKLLKASPILQRFALKVFQLPKYCIYRKVKEQEAKQQHGCLEVIEFVGFVGCAVDIELLLYLLKGAVSLKKLIIDPSGNEFFHGKKVPHEDFDRILATSRAKKLETRLPRGAELVIL</sequence>
<evidence type="ECO:0000313" key="4">
    <source>
        <dbReference type="Proteomes" id="UP000188268"/>
    </source>
</evidence>
<dbReference type="PANTHER" id="PTHR34145:SF68">
    <property type="entry name" value="FBD DOMAIN-CONTAINING PROTEIN"/>
    <property type="match status" value="1"/>
</dbReference>
<accession>A0A1R3II91</accession>
<dbReference type="Gramene" id="OMO82270">
    <property type="protein sequence ID" value="OMO82270"/>
    <property type="gene ID" value="CCACVL1_12002"/>
</dbReference>
<protein>
    <recommendedName>
        <fullName evidence="5">F-box domain-containing protein</fullName>
    </recommendedName>
</protein>